<sequence>MVSINEMDEDSNIPVTFSVSDINESLETSSPVPPTDTAECSSSQARLYLLDGTYFKSLLEESTGNKITALCMKCPRDVLTKIKGYHNCTSNFLSHLKQKHWQECIEEYKRYVPGAQRASSLVWTSVERFYSHPALIAELNQLTRNFHAEDESGRLGERGFNQSRSIRRAIFSRARDAERRRPDFRRRFREKIKVELGAKDGDGRFLANYMLDEIDIRYERRGLALRGELAKHVPMFPHVTQRSVTSAARVSQLLFGSLYRWTLKHGGSGNWIKYEPVYRKISIFAYFGR</sequence>
<gene>
    <name evidence="1" type="ORF">LAZ67_16002219</name>
</gene>
<evidence type="ECO:0000313" key="1">
    <source>
        <dbReference type="EMBL" id="UYV78631.1"/>
    </source>
</evidence>
<name>A0ABY6LEF2_9ARAC</name>
<proteinExistence type="predicted"/>
<protein>
    <submittedName>
        <fullName evidence="1">Uncharacterized protein</fullName>
    </submittedName>
</protein>
<dbReference type="EMBL" id="CP092878">
    <property type="protein sequence ID" value="UYV78631.1"/>
    <property type="molecule type" value="Genomic_DNA"/>
</dbReference>
<evidence type="ECO:0000313" key="2">
    <source>
        <dbReference type="Proteomes" id="UP001235939"/>
    </source>
</evidence>
<dbReference type="Proteomes" id="UP001235939">
    <property type="component" value="Chromosome 16"/>
</dbReference>
<keyword evidence="2" id="KW-1185">Reference proteome</keyword>
<accession>A0ABY6LEF2</accession>
<reference evidence="1 2" key="1">
    <citation type="submission" date="2022-01" db="EMBL/GenBank/DDBJ databases">
        <title>A chromosomal length assembly of Cordylochernes scorpioides.</title>
        <authorList>
            <person name="Zeh D."/>
            <person name="Zeh J."/>
        </authorList>
    </citation>
    <scope>NUCLEOTIDE SEQUENCE [LARGE SCALE GENOMIC DNA]</scope>
    <source>
        <strain evidence="1">IN4F17</strain>
        <tissue evidence="1">Whole Body</tissue>
    </source>
</reference>
<organism evidence="1 2">
    <name type="scientific">Cordylochernes scorpioides</name>
    <dbReference type="NCBI Taxonomy" id="51811"/>
    <lineage>
        <taxon>Eukaryota</taxon>
        <taxon>Metazoa</taxon>
        <taxon>Ecdysozoa</taxon>
        <taxon>Arthropoda</taxon>
        <taxon>Chelicerata</taxon>
        <taxon>Arachnida</taxon>
        <taxon>Pseudoscorpiones</taxon>
        <taxon>Cheliferoidea</taxon>
        <taxon>Chernetidae</taxon>
        <taxon>Cordylochernes</taxon>
    </lineage>
</organism>